<evidence type="ECO:0000313" key="3">
    <source>
        <dbReference type="Proteomes" id="UP000735302"/>
    </source>
</evidence>
<feature type="compositionally biased region" description="Polar residues" evidence="1">
    <location>
        <begin position="36"/>
        <end position="59"/>
    </location>
</feature>
<dbReference type="AlphaFoldDB" id="A0AAV4D3G9"/>
<proteinExistence type="predicted"/>
<protein>
    <recommendedName>
        <fullName evidence="4">Hap4 transcription factor heteromerisation domain-containing protein</fullName>
    </recommendedName>
</protein>
<keyword evidence="3" id="KW-1185">Reference proteome</keyword>
<organism evidence="2 3">
    <name type="scientific">Plakobranchus ocellatus</name>
    <dbReference type="NCBI Taxonomy" id="259542"/>
    <lineage>
        <taxon>Eukaryota</taxon>
        <taxon>Metazoa</taxon>
        <taxon>Spiralia</taxon>
        <taxon>Lophotrochozoa</taxon>
        <taxon>Mollusca</taxon>
        <taxon>Gastropoda</taxon>
        <taxon>Heterobranchia</taxon>
        <taxon>Euthyneura</taxon>
        <taxon>Panpulmonata</taxon>
        <taxon>Sacoglossa</taxon>
        <taxon>Placobranchoidea</taxon>
        <taxon>Plakobranchidae</taxon>
        <taxon>Plakobranchus</taxon>
    </lineage>
</organism>
<comment type="caution">
    <text evidence="2">The sequence shown here is derived from an EMBL/GenBank/DDBJ whole genome shotgun (WGS) entry which is preliminary data.</text>
</comment>
<sequence length="212" mass="23935">MPPSQNKKPKLAESAKNKPRPKKIIQYRPIRPKPNSFPQSSLSGRTFSCNQSPSTSSPQIDFPIALQGMDYSTLQHKEHLHLKSPYYPLTAPLDRKIQQQAFQKDSSALSHHLDLLNDSRPNPYEYSTSNEPHSCCSKSTADEKLIYNMNSLISPHQESISLSLSDTWTKSPLPDMHKTQDDHDSDLEAIVSSIPNFDLEDYLNGSKSIEDL</sequence>
<reference evidence="2 3" key="1">
    <citation type="journal article" date="2021" name="Elife">
        <title>Chloroplast acquisition without the gene transfer in kleptoplastic sea slugs, Plakobranchus ocellatus.</title>
        <authorList>
            <person name="Maeda T."/>
            <person name="Takahashi S."/>
            <person name="Yoshida T."/>
            <person name="Shimamura S."/>
            <person name="Takaki Y."/>
            <person name="Nagai Y."/>
            <person name="Toyoda A."/>
            <person name="Suzuki Y."/>
            <person name="Arimoto A."/>
            <person name="Ishii H."/>
            <person name="Satoh N."/>
            <person name="Nishiyama T."/>
            <person name="Hasebe M."/>
            <person name="Maruyama T."/>
            <person name="Minagawa J."/>
            <person name="Obokata J."/>
            <person name="Shigenobu S."/>
        </authorList>
    </citation>
    <scope>NUCLEOTIDE SEQUENCE [LARGE SCALE GENOMIC DNA]</scope>
</reference>
<evidence type="ECO:0000256" key="1">
    <source>
        <dbReference type="SAM" id="MobiDB-lite"/>
    </source>
</evidence>
<gene>
    <name evidence="2" type="ORF">PoB_006523300</name>
</gene>
<evidence type="ECO:0000313" key="2">
    <source>
        <dbReference type="EMBL" id="GFO38728.1"/>
    </source>
</evidence>
<feature type="region of interest" description="Disordered" evidence="1">
    <location>
        <begin position="1"/>
        <end position="61"/>
    </location>
</feature>
<dbReference type="EMBL" id="BLXT01007347">
    <property type="protein sequence ID" value="GFO38728.1"/>
    <property type="molecule type" value="Genomic_DNA"/>
</dbReference>
<evidence type="ECO:0008006" key="4">
    <source>
        <dbReference type="Google" id="ProtNLM"/>
    </source>
</evidence>
<dbReference type="Proteomes" id="UP000735302">
    <property type="component" value="Unassembled WGS sequence"/>
</dbReference>
<accession>A0AAV4D3G9</accession>
<name>A0AAV4D3G9_9GAST</name>